<accession>A0A380ZUZ0</accession>
<proteinExistence type="predicted"/>
<dbReference type="AlphaFoldDB" id="A0A380ZUZ0"/>
<protein>
    <submittedName>
        <fullName evidence="1">Uncharacterized protein</fullName>
    </submittedName>
</protein>
<organism evidence="1 2">
    <name type="scientific">Bergeyella zoohelcum</name>
    <dbReference type="NCBI Taxonomy" id="1015"/>
    <lineage>
        <taxon>Bacteria</taxon>
        <taxon>Pseudomonadati</taxon>
        <taxon>Bacteroidota</taxon>
        <taxon>Flavobacteriia</taxon>
        <taxon>Flavobacteriales</taxon>
        <taxon>Weeksellaceae</taxon>
        <taxon>Bergeyella</taxon>
    </lineage>
</organism>
<evidence type="ECO:0000313" key="1">
    <source>
        <dbReference type="EMBL" id="SUV53123.1"/>
    </source>
</evidence>
<dbReference type="EMBL" id="UFTJ01000005">
    <property type="protein sequence ID" value="SUV53123.1"/>
    <property type="molecule type" value="Genomic_DNA"/>
</dbReference>
<dbReference type="Proteomes" id="UP000255515">
    <property type="component" value="Unassembled WGS sequence"/>
</dbReference>
<name>A0A380ZUZ0_9FLAO</name>
<reference evidence="1 2" key="1">
    <citation type="submission" date="2018-06" db="EMBL/GenBank/DDBJ databases">
        <authorList>
            <consortium name="Pathogen Informatics"/>
            <person name="Doyle S."/>
        </authorList>
    </citation>
    <scope>NUCLEOTIDE SEQUENCE [LARGE SCALE GENOMIC DNA]</scope>
    <source>
        <strain evidence="1 2">NCTC11661</strain>
    </source>
</reference>
<dbReference type="RefSeq" id="WP_002688565.1">
    <property type="nucleotide sequence ID" value="NZ_UFTJ01000005.1"/>
</dbReference>
<sequence>MKELIQKLADKGEEIYAKICEVISVDVDNQTADVQPLDGSAEITDVYLQVAENGVFVEPKVGSLVCVVFVTKELAVVVNHSEIKQFQIKVESVEFQMDKDGFLLKKQSETLYKLMEDLLREIQRMKFTTNAGPTVNLVNRLKFKQIENRFKNFLKQD</sequence>
<evidence type="ECO:0000313" key="2">
    <source>
        <dbReference type="Proteomes" id="UP000255515"/>
    </source>
</evidence>
<gene>
    <name evidence="1" type="ORF">NCTC11661_02270</name>
</gene>